<proteinExistence type="predicted"/>
<accession>A0ABP9MNX1</accession>
<protein>
    <submittedName>
        <fullName evidence="2">Uncharacterized protein</fullName>
    </submittedName>
</protein>
<reference evidence="3" key="1">
    <citation type="journal article" date="2019" name="Int. J. Syst. Evol. Microbiol.">
        <title>The Global Catalogue of Microorganisms (GCM) 10K type strain sequencing project: providing services to taxonomists for standard genome sequencing and annotation.</title>
        <authorList>
            <consortium name="The Broad Institute Genomics Platform"/>
            <consortium name="The Broad Institute Genome Sequencing Center for Infectious Disease"/>
            <person name="Wu L."/>
            <person name="Ma J."/>
        </authorList>
    </citation>
    <scope>NUCLEOTIDE SEQUENCE [LARGE SCALE GENOMIC DNA]</scope>
    <source>
        <strain evidence="3">JCM 18424</strain>
    </source>
</reference>
<keyword evidence="1" id="KW-1133">Transmembrane helix</keyword>
<dbReference type="RefSeq" id="WP_345667304.1">
    <property type="nucleotide sequence ID" value="NZ_BAABKE010000003.1"/>
</dbReference>
<evidence type="ECO:0000313" key="2">
    <source>
        <dbReference type="EMBL" id="GAA5097414.1"/>
    </source>
</evidence>
<dbReference type="EMBL" id="BAABKE010000003">
    <property type="protein sequence ID" value="GAA5097414.1"/>
    <property type="molecule type" value="Genomic_DNA"/>
</dbReference>
<dbReference type="Proteomes" id="UP001500631">
    <property type="component" value="Unassembled WGS sequence"/>
</dbReference>
<feature type="transmembrane region" description="Helical" evidence="1">
    <location>
        <begin position="20"/>
        <end position="39"/>
    </location>
</feature>
<sequence>MAVESNQQVVTIREVNKSLLSILGSFFGIGITIGTMYVMSNNTKMDSIIDVQNQTNLKIESFSVKTELNDLKLMKLESRADAFATRQNEFDKDLSQSNMILKNHDQLLHKHEAQIKALEK</sequence>
<keyword evidence="3" id="KW-1185">Reference proteome</keyword>
<organism evidence="2 3">
    <name type="scientific">Wohlfahrtiimonas larvae</name>
    <dbReference type="NCBI Taxonomy" id="1157986"/>
    <lineage>
        <taxon>Bacteria</taxon>
        <taxon>Pseudomonadati</taxon>
        <taxon>Pseudomonadota</taxon>
        <taxon>Gammaproteobacteria</taxon>
        <taxon>Cardiobacteriales</taxon>
        <taxon>Ignatzschineriaceae</taxon>
        <taxon>Wohlfahrtiimonas</taxon>
    </lineage>
</organism>
<keyword evidence="1" id="KW-0812">Transmembrane</keyword>
<evidence type="ECO:0000256" key="1">
    <source>
        <dbReference type="SAM" id="Phobius"/>
    </source>
</evidence>
<evidence type="ECO:0000313" key="3">
    <source>
        <dbReference type="Proteomes" id="UP001500631"/>
    </source>
</evidence>
<name>A0ABP9MNX1_9GAMM</name>
<gene>
    <name evidence="2" type="ORF">GCM10023338_08800</name>
</gene>
<comment type="caution">
    <text evidence="2">The sequence shown here is derived from an EMBL/GenBank/DDBJ whole genome shotgun (WGS) entry which is preliminary data.</text>
</comment>
<keyword evidence="1" id="KW-0472">Membrane</keyword>